<protein>
    <submittedName>
        <fullName evidence="7">MFS transporter</fullName>
    </submittedName>
</protein>
<sequence length="424" mass="45676">MSTDSIQDSCPAPVELRASSPRPSPYLLSPGEYGVGIGSFLTTLGYELPLSLLAALFIQFKTPILLVTIIEGGAIALAIFASILGTHLATTPRRRLLTILLGHCATTCCYSLLGLATTTAQLALFRISAATSRGLYTPAFKAFLADLGPSFTFRRTYGLVRLLEHMGNIAAPLLALALVFWLQSGAAFVISLLLGVLALGFQLLTFFFRRRSTIREQPPTSLQALSLLQRSVGLVLAALGLFSVCQVTTTLLLLRTIQMLPEQLSSTTIVLVSLLLYAVFNMVTSINGFFSAWLSERWGSVTLLSLGLLLYLLSYLGFAFSLAHPAWLMLCFTLAGMGNGCIQACQKAAIVALSPAELRLSALRLLPVFQACGSAIAGIMVGLLWTFFSPMIAFIHLAVWTLLAFLILVTVALSVQRQSFDSLP</sequence>
<keyword evidence="3 5" id="KW-1133">Transmembrane helix</keyword>
<name>A0A455STV9_9CHLR</name>
<organism evidence="7">
    <name type="scientific">Thermosporothrix sp. COM3</name>
    <dbReference type="NCBI Taxonomy" id="2490863"/>
    <lineage>
        <taxon>Bacteria</taxon>
        <taxon>Bacillati</taxon>
        <taxon>Chloroflexota</taxon>
        <taxon>Ktedonobacteria</taxon>
        <taxon>Ktedonobacterales</taxon>
        <taxon>Thermosporotrichaceae</taxon>
        <taxon>Thermosporothrix</taxon>
    </lineage>
</organism>
<dbReference type="PANTHER" id="PTHR23518">
    <property type="entry name" value="C-METHYLTRANSFERASE"/>
    <property type="match status" value="1"/>
</dbReference>
<feature type="transmembrane region" description="Helical" evidence="5">
    <location>
        <begin position="365"/>
        <end position="388"/>
    </location>
</feature>
<dbReference type="InterPro" id="IPR036259">
    <property type="entry name" value="MFS_trans_sf"/>
</dbReference>
<feature type="transmembrane region" description="Helical" evidence="5">
    <location>
        <begin position="301"/>
        <end position="320"/>
    </location>
</feature>
<feature type="transmembrane region" description="Helical" evidence="5">
    <location>
        <begin position="96"/>
        <end position="116"/>
    </location>
</feature>
<accession>A0A455STV9</accession>
<feature type="transmembrane region" description="Helical" evidence="5">
    <location>
        <begin position="162"/>
        <end position="182"/>
    </location>
</feature>
<evidence type="ECO:0000259" key="6">
    <source>
        <dbReference type="PROSITE" id="PS50850"/>
    </source>
</evidence>
<feature type="transmembrane region" description="Helical" evidence="5">
    <location>
        <begin position="64"/>
        <end position="84"/>
    </location>
</feature>
<evidence type="ECO:0000256" key="4">
    <source>
        <dbReference type="ARBA" id="ARBA00023136"/>
    </source>
</evidence>
<feature type="transmembrane region" description="Helical" evidence="5">
    <location>
        <begin position="188"/>
        <end position="208"/>
    </location>
</feature>
<dbReference type="InterPro" id="IPR011701">
    <property type="entry name" value="MFS"/>
</dbReference>
<evidence type="ECO:0000256" key="5">
    <source>
        <dbReference type="SAM" id="Phobius"/>
    </source>
</evidence>
<feature type="transmembrane region" description="Helical" evidence="5">
    <location>
        <begin position="33"/>
        <end position="57"/>
    </location>
</feature>
<gene>
    <name evidence="7" type="ORF">KTC_52800</name>
</gene>
<evidence type="ECO:0000313" key="7">
    <source>
        <dbReference type="EMBL" id="BBH90529.1"/>
    </source>
</evidence>
<evidence type="ECO:0000256" key="3">
    <source>
        <dbReference type="ARBA" id="ARBA00022989"/>
    </source>
</evidence>
<feature type="transmembrane region" description="Helical" evidence="5">
    <location>
        <begin position="394"/>
        <end position="415"/>
    </location>
</feature>
<dbReference type="PROSITE" id="PS50850">
    <property type="entry name" value="MFS"/>
    <property type="match status" value="1"/>
</dbReference>
<feature type="transmembrane region" description="Helical" evidence="5">
    <location>
        <begin position="274"/>
        <end position="294"/>
    </location>
</feature>
<keyword evidence="4 5" id="KW-0472">Membrane</keyword>
<feature type="domain" description="Major facilitator superfamily (MFS) profile" evidence="6">
    <location>
        <begin position="226"/>
        <end position="424"/>
    </location>
</feature>
<dbReference type="AlphaFoldDB" id="A0A455STV9"/>
<dbReference type="SUPFAM" id="SSF103473">
    <property type="entry name" value="MFS general substrate transporter"/>
    <property type="match status" value="1"/>
</dbReference>
<evidence type="ECO:0000256" key="2">
    <source>
        <dbReference type="ARBA" id="ARBA00022692"/>
    </source>
</evidence>
<keyword evidence="2 5" id="KW-0812">Transmembrane</keyword>
<dbReference type="Pfam" id="PF07690">
    <property type="entry name" value="MFS_1"/>
    <property type="match status" value="1"/>
</dbReference>
<proteinExistence type="predicted"/>
<dbReference type="PANTHER" id="PTHR23518:SF2">
    <property type="entry name" value="MAJOR FACILITATOR SUPERFAMILY TRANSPORTER"/>
    <property type="match status" value="1"/>
</dbReference>
<evidence type="ECO:0000256" key="1">
    <source>
        <dbReference type="ARBA" id="ARBA00004651"/>
    </source>
</evidence>
<reference evidence="7" key="1">
    <citation type="submission" date="2018-12" db="EMBL/GenBank/DDBJ databases">
        <title>Novel natural products biosynthetic potential of the class Ktedonobacteria.</title>
        <authorList>
            <person name="Zheng Y."/>
            <person name="Saitou A."/>
            <person name="Wang C.M."/>
            <person name="Toyoda A."/>
            <person name="Minakuchi Y."/>
            <person name="Sekiguchi Y."/>
            <person name="Ueda K."/>
            <person name="Takano H."/>
            <person name="Sakai Y."/>
            <person name="Yokota A."/>
            <person name="Yabe S."/>
        </authorList>
    </citation>
    <scope>NUCLEOTIDE SEQUENCE</scope>
    <source>
        <strain evidence="7">COM3</strain>
    </source>
</reference>
<dbReference type="EMBL" id="AP019376">
    <property type="protein sequence ID" value="BBH90529.1"/>
    <property type="molecule type" value="Genomic_DNA"/>
</dbReference>
<comment type="subcellular location">
    <subcellularLocation>
        <location evidence="1">Cell membrane</location>
        <topology evidence="1">Multi-pass membrane protein</topology>
    </subcellularLocation>
</comment>
<feature type="transmembrane region" description="Helical" evidence="5">
    <location>
        <begin position="232"/>
        <end position="254"/>
    </location>
</feature>
<dbReference type="Gene3D" id="1.20.1250.20">
    <property type="entry name" value="MFS general substrate transporter like domains"/>
    <property type="match status" value="1"/>
</dbReference>
<dbReference type="GO" id="GO:0005886">
    <property type="term" value="C:plasma membrane"/>
    <property type="evidence" value="ECO:0007669"/>
    <property type="project" value="UniProtKB-SubCell"/>
</dbReference>
<dbReference type="InterPro" id="IPR020846">
    <property type="entry name" value="MFS_dom"/>
</dbReference>
<dbReference type="GO" id="GO:0022857">
    <property type="term" value="F:transmembrane transporter activity"/>
    <property type="evidence" value="ECO:0007669"/>
    <property type="project" value="InterPro"/>
</dbReference>